<dbReference type="InterPro" id="IPR000504">
    <property type="entry name" value="RRM_dom"/>
</dbReference>
<feature type="compositionally biased region" description="Basic and acidic residues" evidence="3">
    <location>
        <begin position="217"/>
        <end position="287"/>
    </location>
</feature>
<comment type="caution">
    <text evidence="5">The sequence shown here is derived from an EMBL/GenBank/DDBJ whole genome shotgun (WGS) entry which is preliminary data.</text>
</comment>
<evidence type="ECO:0000313" key="6">
    <source>
        <dbReference type="Proteomes" id="UP001233999"/>
    </source>
</evidence>
<evidence type="ECO:0000256" key="2">
    <source>
        <dbReference type="PROSITE-ProRule" id="PRU00176"/>
    </source>
</evidence>
<organism evidence="5 6">
    <name type="scientific">Diploptera punctata</name>
    <name type="common">Pacific beetle cockroach</name>
    <dbReference type="NCBI Taxonomy" id="6984"/>
    <lineage>
        <taxon>Eukaryota</taxon>
        <taxon>Metazoa</taxon>
        <taxon>Ecdysozoa</taxon>
        <taxon>Arthropoda</taxon>
        <taxon>Hexapoda</taxon>
        <taxon>Insecta</taxon>
        <taxon>Pterygota</taxon>
        <taxon>Neoptera</taxon>
        <taxon>Polyneoptera</taxon>
        <taxon>Dictyoptera</taxon>
        <taxon>Blattodea</taxon>
        <taxon>Blaberoidea</taxon>
        <taxon>Blaberidae</taxon>
        <taxon>Diplopterinae</taxon>
        <taxon>Diploptera</taxon>
    </lineage>
</organism>
<evidence type="ECO:0000259" key="4">
    <source>
        <dbReference type="PROSITE" id="PS50102"/>
    </source>
</evidence>
<keyword evidence="1 2" id="KW-0694">RNA-binding</keyword>
<feature type="compositionally biased region" description="Basic and acidic residues" evidence="3">
    <location>
        <begin position="356"/>
        <end position="386"/>
    </location>
</feature>
<dbReference type="InterPro" id="IPR035979">
    <property type="entry name" value="RBD_domain_sf"/>
</dbReference>
<reference evidence="5" key="1">
    <citation type="journal article" date="2023" name="IScience">
        <title>Live-bearing cockroach genome reveals convergent evolutionary mechanisms linked to viviparity in insects and beyond.</title>
        <authorList>
            <person name="Fouks B."/>
            <person name="Harrison M.C."/>
            <person name="Mikhailova A.A."/>
            <person name="Marchal E."/>
            <person name="English S."/>
            <person name="Carruthers M."/>
            <person name="Jennings E.C."/>
            <person name="Chiamaka E.L."/>
            <person name="Frigard R.A."/>
            <person name="Pippel M."/>
            <person name="Attardo G.M."/>
            <person name="Benoit J.B."/>
            <person name="Bornberg-Bauer E."/>
            <person name="Tobe S.S."/>
        </authorList>
    </citation>
    <scope>NUCLEOTIDE SEQUENCE</scope>
    <source>
        <strain evidence="5">Stay&amp;Tobe</strain>
    </source>
</reference>
<dbReference type="GO" id="GO:0003723">
    <property type="term" value="F:RNA binding"/>
    <property type="evidence" value="ECO:0007669"/>
    <property type="project" value="UniProtKB-UniRule"/>
</dbReference>
<sequence length="386" mass="44054">MASSGKKNKKIKGKTLGLTEFLSDGGSNAGQKVITRKTSNWADDVENEDEYESLRKEKVVLPTAPRATRSPEVDDEKVPKVPPFQAYISNLPYEVDENDIYEFFKNLQVTDVRLPRDDRKPKGYGYVEFENRSSLISALSMTIKTRRMRIEVADNNDGDRRGRGGRDRGEMNRDRTDGPDRTMGDWRSRPKEEPVPDHDDRGTEMLMECDRKCGYDRRGTGRRDFGSSGFRDNDRFRDNYGDREYGYDNRDSYGDRGRFGGDRDRDRDNYGDRDRFSSRRGGDRDRSGFGPRRYGPSSDYDRDGNRGRDEAPPPAEPRTRPRLNLKPRSTAEKPAAPDPVASQASIFGGAKPVDTAAREKEIEERLQKEKGEIVRLPPKDTGNEDN</sequence>
<dbReference type="Proteomes" id="UP001233999">
    <property type="component" value="Unassembled WGS sequence"/>
</dbReference>
<dbReference type="AlphaFoldDB" id="A0AAD8A7I5"/>
<proteinExistence type="predicted"/>
<evidence type="ECO:0000256" key="1">
    <source>
        <dbReference type="ARBA" id="ARBA00022884"/>
    </source>
</evidence>
<feature type="domain" description="RRM" evidence="4">
    <location>
        <begin position="84"/>
        <end position="155"/>
    </location>
</feature>
<evidence type="ECO:0000313" key="5">
    <source>
        <dbReference type="EMBL" id="KAJ9593461.1"/>
    </source>
</evidence>
<dbReference type="SUPFAM" id="SSF54928">
    <property type="entry name" value="RNA-binding domain, RBD"/>
    <property type="match status" value="1"/>
</dbReference>
<dbReference type="Gene3D" id="3.30.70.330">
    <property type="match status" value="1"/>
</dbReference>
<dbReference type="SMART" id="SM00360">
    <property type="entry name" value="RRM"/>
    <property type="match status" value="1"/>
</dbReference>
<dbReference type="PROSITE" id="PS50102">
    <property type="entry name" value="RRM"/>
    <property type="match status" value="1"/>
</dbReference>
<feature type="region of interest" description="Disordered" evidence="3">
    <location>
        <begin position="154"/>
        <end position="203"/>
    </location>
</feature>
<protein>
    <recommendedName>
        <fullName evidence="4">RRM domain-containing protein</fullName>
    </recommendedName>
</protein>
<reference evidence="5" key="2">
    <citation type="submission" date="2023-05" db="EMBL/GenBank/DDBJ databases">
        <authorList>
            <person name="Fouks B."/>
        </authorList>
    </citation>
    <scope>NUCLEOTIDE SEQUENCE</scope>
    <source>
        <strain evidence="5">Stay&amp;Tobe</strain>
        <tissue evidence="5">Testes</tissue>
    </source>
</reference>
<feature type="compositionally biased region" description="Basic and acidic residues" evidence="3">
    <location>
        <begin position="299"/>
        <end position="311"/>
    </location>
</feature>
<dbReference type="PANTHER" id="PTHR23236:SF2">
    <property type="entry name" value="EUKARYOTIC TRANSLATION INITIATION FACTOR 4B"/>
    <property type="match status" value="1"/>
</dbReference>
<gene>
    <name evidence="5" type="ORF">L9F63_014990</name>
</gene>
<evidence type="ECO:0000256" key="3">
    <source>
        <dbReference type="SAM" id="MobiDB-lite"/>
    </source>
</evidence>
<dbReference type="InterPro" id="IPR012677">
    <property type="entry name" value="Nucleotide-bd_a/b_plait_sf"/>
</dbReference>
<name>A0AAD8A7I5_DIPPU</name>
<dbReference type="Pfam" id="PF00076">
    <property type="entry name" value="RRM_1"/>
    <property type="match status" value="1"/>
</dbReference>
<dbReference type="EMBL" id="JASPKZ010003438">
    <property type="protein sequence ID" value="KAJ9593461.1"/>
    <property type="molecule type" value="Genomic_DNA"/>
</dbReference>
<keyword evidence="6" id="KW-1185">Reference proteome</keyword>
<feature type="region of interest" description="Disordered" evidence="3">
    <location>
        <begin position="217"/>
        <end position="386"/>
    </location>
</feature>
<dbReference type="PANTHER" id="PTHR23236">
    <property type="entry name" value="EUKARYOTIC TRANSLATION INITIATION FACTOR 4B/4H"/>
    <property type="match status" value="1"/>
</dbReference>
<feature type="non-terminal residue" evidence="5">
    <location>
        <position position="1"/>
    </location>
</feature>
<accession>A0AAD8A7I5</accession>